<dbReference type="PANTHER" id="PTHR33653:SF1">
    <property type="entry name" value="RIBONUCLEASE VAPC2"/>
    <property type="match status" value="1"/>
</dbReference>
<reference evidence="10 11" key="1">
    <citation type="submission" date="2012-02" db="EMBL/GenBank/DDBJ databases">
        <title>Complete sequence of chromosome of Singulisphaera acidiphila DSM 18658.</title>
        <authorList>
            <consortium name="US DOE Joint Genome Institute (JGI-PGF)"/>
            <person name="Lucas S."/>
            <person name="Copeland A."/>
            <person name="Lapidus A."/>
            <person name="Glavina del Rio T."/>
            <person name="Dalin E."/>
            <person name="Tice H."/>
            <person name="Bruce D."/>
            <person name="Goodwin L."/>
            <person name="Pitluck S."/>
            <person name="Peters L."/>
            <person name="Ovchinnikova G."/>
            <person name="Chertkov O."/>
            <person name="Kyrpides N."/>
            <person name="Mavromatis K."/>
            <person name="Ivanova N."/>
            <person name="Brettin T."/>
            <person name="Detter J.C."/>
            <person name="Han C."/>
            <person name="Larimer F."/>
            <person name="Land M."/>
            <person name="Hauser L."/>
            <person name="Markowitz V."/>
            <person name="Cheng J.-F."/>
            <person name="Hugenholtz P."/>
            <person name="Woyke T."/>
            <person name="Wu D."/>
            <person name="Tindall B."/>
            <person name="Pomrenke H."/>
            <person name="Brambilla E."/>
            <person name="Klenk H.-P."/>
            <person name="Eisen J.A."/>
        </authorList>
    </citation>
    <scope>NUCLEOTIDE SEQUENCE [LARGE SCALE GENOMIC DNA]</scope>
    <source>
        <strain evidence="11">ATCC BAA-1392 / DSM 18658 / VKM B-2454 / MOB10</strain>
    </source>
</reference>
<dbReference type="GO" id="GO:0000287">
    <property type="term" value="F:magnesium ion binding"/>
    <property type="evidence" value="ECO:0007669"/>
    <property type="project" value="UniProtKB-UniRule"/>
</dbReference>
<dbReference type="HAMAP" id="MF_00265">
    <property type="entry name" value="VapC_Nob1"/>
    <property type="match status" value="1"/>
</dbReference>
<dbReference type="PANTHER" id="PTHR33653">
    <property type="entry name" value="RIBONUCLEASE VAPC2"/>
    <property type="match status" value="1"/>
</dbReference>
<evidence type="ECO:0000256" key="4">
    <source>
        <dbReference type="ARBA" id="ARBA00022723"/>
    </source>
</evidence>
<sequence length="139" mass="15271">MNKALLDTDMLSEIIKGRDQVVARSATAYRETFGYYTMSAVTVMEIVRGLQKKQAAHRLPHFLASIAQEEVISLDQSAAELAGRIAGDLERVGRPIGIADTMIAAIALRHGLVLVTGNTAHFQYVQNLGYPLALANWRF</sequence>
<feature type="binding site" evidence="8">
    <location>
        <position position="7"/>
    </location>
    <ligand>
        <name>Mg(2+)</name>
        <dbReference type="ChEBI" id="CHEBI:18420"/>
    </ligand>
</feature>
<dbReference type="InterPro" id="IPR022907">
    <property type="entry name" value="VapC_family"/>
</dbReference>
<comment type="function">
    <text evidence="8">Toxic component of a toxin-antitoxin (TA) system. An RNase.</text>
</comment>
<dbReference type="InterPro" id="IPR002716">
    <property type="entry name" value="PIN_dom"/>
</dbReference>
<gene>
    <name evidence="8" type="primary">vapC</name>
    <name evidence="10" type="ordered locus">Sinac_2110</name>
</gene>
<evidence type="ECO:0000256" key="5">
    <source>
        <dbReference type="ARBA" id="ARBA00022801"/>
    </source>
</evidence>
<evidence type="ECO:0000256" key="3">
    <source>
        <dbReference type="ARBA" id="ARBA00022722"/>
    </source>
</evidence>
<keyword evidence="5 8" id="KW-0378">Hydrolase</keyword>
<dbReference type="GO" id="GO:0090729">
    <property type="term" value="F:toxin activity"/>
    <property type="evidence" value="ECO:0007669"/>
    <property type="project" value="UniProtKB-KW"/>
</dbReference>
<dbReference type="STRING" id="886293.Sinac_2110"/>
<dbReference type="Gene3D" id="3.40.50.1010">
    <property type="entry name" value="5'-nuclease"/>
    <property type="match status" value="1"/>
</dbReference>
<proteinExistence type="inferred from homology"/>
<comment type="similarity">
    <text evidence="7 8">Belongs to the PINc/VapC protein family.</text>
</comment>
<accession>L0DC64</accession>
<feature type="binding site" evidence="8">
    <location>
        <position position="100"/>
    </location>
    <ligand>
        <name>Mg(2+)</name>
        <dbReference type="ChEBI" id="CHEBI:18420"/>
    </ligand>
</feature>
<evidence type="ECO:0000256" key="2">
    <source>
        <dbReference type="ARBA" id="ARBA00022649"/>
    </source>
</evidence>
<dbReference type="InterPro" id="IPR029060">
    <property type="entry name" value="PIN-like_dom_sf"/>
</dbReference>
<keyword evidence="4 8" id="KW-0479">Metal-binding</keyword>
<evidence type="ECO:0000256" key="7">
    <source>
        <dbReference type="ARBA" id="ARBA00038093"/>
    </source>
</evidence>
<feature type="domain" description="PIN" evidence="9">
    <location>
        <begin position="5"/>
        <end position="120"/>
    </location>
</feature>
<keyword evidence="3 8" id="KW-0540">Nuclease</keyword>
<dbReference type="SUPFAM" id="SSF88723">
    <property type="entry name" value="PIN domain-like"/>
    <property type="match status" value="1"/>
</dbReference>
<dbReference type="KEGG" id="saci:Sinac_2110"/>
<organism evidence="10 11">
    <name type="scientific">Singulisphaera acidiphila (strain ATCC BAA-1392 / DSM 18658 / VKM B-2454 / MOB10)</name>
    <dbReference type="NCBI Taxonomy" id="886293"/>
    <lineage>
        <taxon>Bacteria</taxon>
        <taxon>Pseudomonadati</taxon>
        <taxon>Planctomycetota</taxon>
        <taxon>Planctomycetia</taxon>
        <taxon>Isosphaerales</taxon>
        <taxon>Isosphaeraceae</taxon>
        <taxon>Singulisphaera</taxon>
    </lineage>
</organism>
<evidence type="ECO:0000256" key="6">
    <source>
        <dbReference type="ARBA" id="ARBA00022842"/>
    </source>
</evidence>
<evidence type="ECO:0000256" key="1">
    <source>
        <dbReference type="ARBA" id="ARBA00001946"/>
    </source>
</evidence>
<evidence type="ECO:0000256" key="8">
    <source>
        <dbReference type="HAMAP-Rule" id="MF_00265"/>
    </source>
</evidence>
<dbReference type="Proteomes" id="UP000010798">
    <property type="component" value="Chromosome"/>
</dbReference>
<keyword evidence="2 8" id="KW-1277">Toxin-antitoxin system</keyword>
<dbReference type="EMBL" id="CP003364">
    <property type="protein sequence ID" value="AGA26445.1"/>
    <property type="molecule type" value="Genomic_DNA"/>
</dbReference>
<keyword evidence="6 8" id="KW-0460">Magnesium</keyword>
<dbReference type="InterPro" id="IPR050556">
    <property type="entry name" value="Type_II_TA_system_RNase"/>
</dbReference>
<dbReference type="RefSeq" id="WP_015245612.1">
    <property type="nucleotide sequence ID" value="NC_019892.1"/>
</dbReference>
<name>L0DC64_SINAD</name>
<keyword evidence="11" id="KW-1185">Reference proteome</keyword>
<comment type="cofactor">
    <cofactor evidence="1 8">
        <name>Mg(2+)</name>
        <dbReference type="ChEBI" id="CHEBI:18420"/>
    </cofactor>
</comment>
<evidence type="ECO:0000313" key="11">
    <source>
        <dbReference type="Proteomes" id="UP000010798"/>
    </source>
</evidence>
<dbReference type="Pfam" id="PF01850">
    <property type="entry name" value="PIN"/>
    <property type="match status" value="1"/>
</dbReference>
<evidence type="ECO:0000259" key="9">
    <source>
        <dbReference type="Pfam" id="PF01850"/>
    </source>
</evidence>
<keyword evidence="8" id="KW-0800">Toxin</keyword>
<dbReference type="GO" id="GO:0004540">
    <property type="term" value="F:RNA nuclease activity"/>
    <property type="evidence" value="ECO:0007669"/>
    <property type="project" value="InterPro"/>
</dbReference>
<dbReference type="AlphaFoldDB" id="L0DC64"/>
<protein>
    <recommendedName>
        <fullName evidence="8">Ribonuclease VapC</fullName>
        <shortName evidence="8">RNase VapC</shortName>
        <ecNumber evidence="8">3.1.-.-</ecNumber>
    </recommendedName>
    <alternativeName>
        <fullName evidence="8">Toxin VapC</fullName>
    </alternativeName>
</protein>
<evidence type="ECO:0000313" key="10">
    <source>
        <dbReference type="EMBL" id="AGA26445.1"/>
    </source>
</evidence>
<dbReference type="GO" id="GO:0016787">
    <property type="term" value="F:hydrolase activity"/>
    <property type="evidence" value="ECO:0007669"/>
    <property type="project" value="UniProtKB-KW"/>
</dbReference>
<dbReference type="EC" id="3.1.-.-" evidence="8"/>
<dbReference type="OrthoDB" id="282208at2"/>
<dbReference type="CDD" id="cd18751">
    <property type="entry name" value="PIN_VapC4-5_FitB-like"/>
    <property type="match status" value="1"/>
</dbReference>
<dbReference type="eggNOG" id="COG1487">
    <property type="taxonomic scope" value="Bacteria"/>
</dbReference>
<dbReference type="HOGENOM" id="CLU_118482_5_2_0"/>